<dbReference type="PROSITE" id="PS50082">
    <property type="entry name" value="WD_REPEATS_2"/>
    <property type="match status" value="2"/>
</dbReference>
<dbReference type="Gene3D" id="2.130.10.10">
    <property type="entry name" value="YVTN repeat-like/Quinoprotein amine dehydrogenase"/>
    <property type="match status" value="1"/>
</dbReference>
<evidence type="ECO:0000259" key="4">
    <source>
        <dbReference type="Pfam" id="PF20426"/>
    </source>
</evidence>
<sequence length="431" mass="48011">MMTTPHPPRMSIEEVIKENMTIGETLTDGLTNFTQIATNTAAKLHNRVISGSPLSNLPVSTQTKRKKEISKEATVPREMKEIKRDATSDNDEVFTFSPYPGDNSPPLVYVYPYKGDRVVLVYMDGGIFKTSWRIPTFPGMHPGRPKFILQAIEKPTQFLPFLFSHRIDTNRLHANFAVLGDSILSGGHWDDFLLCGNVVSGAVISQIGEHKDVVSCMGISDDGTILATGSLDCTCLIWETSSFDQKTLTRDELPKPKLILYGQDRPINCVDVSTDLDLVITGSSDGVCILYELSKGSFLRTLKHQDPVHLVKLSTQGVIVTYCESINFNEIYLHSINGNRLAQFPTTTTIYCMLVTEDGDYLVSGGESGCVIVQSLYSLNLKIVQEWKCKSKILSLALTEQKVQRPRFLMVGLDTGEFRVIRFDPATFRPV</sequence>
<organism evidence="5">
    <name type="scientific">Arcella intermedia</name>
    <dbReference type="NCBI Taxonomy" id="1963864"/>
    <lineage>
        <taxon>Eukaryota</taxon>
        <taxon>Amoebozoa</taxon>
        <taxon>Tubulinea</taxon>
        <taxon>Elardia</taxon>
        <taxon>Arcellinida</taxon>
        <taxon>Sphaerothecina</taxon>
        <taxon>Arcellidae</taxon>
        <taxon>Arcella</taxon>
    </lineage>
</organism>
<dbReference type="PANTHER" id="PTHR13743:SF112">
    <property type="entry name" value="BEACH DOMAIN-CONTAINING PROTEIN"/>
    <property type="match status" value="1"/>
</dbReference>
<evidence type="ECO:0000256" key="3">
    <source>
        <dbReference type="PROSITE-ProRule" id="PRU00221"/>
    </source>
</evidence>
<dbReference type="Pfam" id="PF20426">
    <property type="entry name" value="NBCH_WD40"/>
    <property type="match status" value="1"/>
</dbReference>
<keyword evidence="2" id="KW-0677">Repeat</keyword>
<evidence type="ECO:0000256" key="2">
    <source>
        <dbReference type="ARBA" id="ARBA00022737"/>
    </source>
</evidence>
<dbReference type="InterPro" id="IPR050865">
    <property type="entry name" value="BEACH_Domain"/>
</dbReference>
<feature type="repeat" description="WD" evidence="3">
    <location>
        <begin position="260"/>
        <end position="301"/>
    </location>
</feature>
<feature type="domain" description="Neurobeachin beta-propeller" evidence="4">
    <location>
        <begin position="182"/>
        <end position="401"/>
    </location>
</feature>
<accession>A0A6B2L2B5</accession>
<dbReference type="SUPFAM" id="SSF50978">
    <property type="entry name" value="WD40 repeat-like"/>
    <property type="match status" value="1"/>
</dbReference>
<reference evidence="5" key="1">
    <citation type="journal article" date="2020" name="J. Eukaryot. Microbiol.">
        <title>De novo Sequencing, Assembly and Annotation of the Transcriptome for the Free-Living Testate Amoeba Arcella intermedia.</title>
        <authorList>
            <person name="Ribeiro G.M."/>
            <person name="Porfirio-Sousa A.L."/>
            <person name="Maurer-Alcala X.X."/>
            <person name="Katz L.A."/>
            <person name="Lahr D.J.G."/>
        </authorList>
    </citation>
    <scope>NUCLEOTIDE SEQUENCE</scope>
</reference>
<dbReference type="EMBL" id="GIBP01002127">
    <property type="protein sequence ID" value="NDV31096.1"/>
    <property type="molecule type" value="Transcribed_RNA"/>
</dbReference>
<evidence type="ECO:0000256" key="1">
    <source>
        <dbReference type="ARBA" id="ARBA00022574"/>
    </source>
</evidence>
<dbReference type="SMART" id="SM00320">
    <property type="entry name" value="WD40"/>
    <property type="match status" value="4"/>
</dbReference>
<dbReference type="GO" id="GO:0016020">
    <property type="term" value="C:membrane"/>
    <property type="evidence" value="ECO:0007669"/>
    <property type="project" value="TreeGrafter"/>
</dbReference>
<dbReference type="GO" id="GO:0019901">
    <property type="term" value="F:protein kinase binding"/>
    <property type="evidence" value="ECO:0007669"/>
    <property type="project" value="TreeGrafter"/>
</dbReference>
<proteinExistence type="predicted"/>
<dbReference type="InterPro" id="IPR019775">
    <property type="entry name" value="WD40_repeat_CS"/>
</dbReference>
<dbReference type="GO" id="GO:0005829">
    <property type="term" value="C:cytosol"/>
    <property type="evidence" value="ECO:0007669"/>
    <property type="project" value="TreeGrafter"/>
</dbReference>
<dbReference type="PANTHER" id="PTHR13743">
    <property type="entry name" value="BEIGE/BEACH-RELATED"/>
    <property type="match status" value="1"/>
</dbReference>
<dbReference type="InterPro" id="IPR001680">
    <property type="entry name" value="WD40_rpt"/>
</dbReference>
<dbReference type="AlphaFoldDB" id="A0A6B2L2B5"/>
<dbReference type="InterPro" id="IPR036322">
    <property type="entry name" value="WD40_repeat_dom_sf"/>
</dbReference>
<dbReference type="PROSITE" id="PS00678">
    <property type="entry name" value="WD_REPEATS_1"/>
    <property type="match status" value="1"/>
</dbReference>
<keyword evidence="1 3" id="KW-0853">WD repeat</keyword>
<dbReference type="InterPro" id="IPR015943">
    <property type="entry name" value="WD40/YVTN_repeat-like_dom_sf"/>
</dbReference>
<dbReference type="InterPro" id="IPR046851">
    <property type="entry name" value="NBCH_WD40"/>
</dbReference>
<name>A0A6B2L2B5_9EUKA</name>
<protein>
    <recommendedName>
        <fullName evidence="4">Neurobeachin beta-propeller domain-containing protein</fullName>
    </recommendedName>
</protein>
<feature type="repeat" description="WD" evidence="3">
    <location>
        <begin position="207"/>
        <end position="242"/>
    </location>
</feature>
<dbReference type="PROSITE" id="PS50294">
    <property type="entry name" value="WD_REPEATS_REGION"/>
    <property type="match status" value="1"/>
</dbReference>
<evidence type="ECO:0000313" key="5">
    <source>
        <dbReference type="EMBL" id="NDV31096.1"/>
    </source>
</evidence>
<dbReference type="GO" id="GO:0008104">
    <property type="term" value="P:intracellular protein localization"/>
    <property type="evidence" value="ECO:0007669"/>
    <property type="project" value="TreeGrafter"/>
</dbReference>